<evidence type="ECO:0000256" key="2">
    <source>
        <dbReference type="ARBA" id="ARBA00022475"/>
    </source>
</evidence>
<accession>A0A934KES5</accession>
<dbReference type="Pfam" id="PF08402">
    <property type="entry name" value="TOBE_2"/>
    <property type="match status" value="1"/>
</dbReference>
<keyword evidence="4" id="KW-0547">Nucleotide-binding</keyword>
<name>A0A934KES5_9BACT</name>
<keyword evidence="7" id="KW-0406">Ion transport</keyword>
<reference evidence="10 11" key="1">
    <citation type="submission" date="2020-10" db="EMBL/GenBank/DDBJ databases">
        <title>Ca. Dormibacterota MAGs.</title>
        <authorList>
            <person name="Montgomery K."/>
        </authorList>
    </citation>
    <scope>NUCLEOTIDE SEQUENCE [LARGE SCALE GENOMIC DNA]</scope>
    <source>
        <strain evidence="10">SC8811_S16_3</strain>
    </source>
</reference>
<dbReference type="EMBL" id="JAEKNQ010000013">
    <property type="protein sequence ID" value="MBJ7602026.1"/>
    <property type="molecule type" value="Genomic_DNA"/>
</dbReference>
<gene>
    <name evidence="10" type="ORF">JF888_02330</name>
</gene>
<dbReference type="RefSeq" id="WP_338176415.1">
    <property type="nucleotide sequence ID" value="NZ_JAEKNQ010000013.1"/>
</dbReference>
<dbReference type="PANTHER" id="PTHR42781">
    <property type="entry name" value="SPERMIDINE/PUTRESCINE IMPORT ATP-BINDING PROTEIN POTA"/>
    <property type="match status" value="1"/>
</dbReference>
<dbReference type="Proteomes" id="UP000620075">
    <property type="component" value="Unassembled WGS sequence"/>
</dbReference>
<dbReference type="PANTHER" id="PTHR42781:SF4">
    <property type="entry name" value="SPERMIDINE_PUTRESCINE IMPORT ATP-BINDING PROTEIN POTA"/>
    <property type="match status" value="1"/>
</dbReference>
<keyword evidence="1" id="KW-0813">Transport</keyword>
<organism evidence="10 11">
    <name type="scientific">Candidatus Dormiibacter inghamiae</name>
    <dbReference type="NCBI Taxonomy" id="3127013"/>
    <lineage>
        <taxon>Bacteria</taxon>
        <taxon>Bacillati</taxon>
        <taxon>Candidatus Dormiibacterota</taxon>
        <taxon>Candidatus Dormibacteria</taxon>
        <taxon>Candidatus Dormibacterales</taxon>
        <taxon>Candidatus Dormibacteraceae</taxon>
        <taxon>Candidatus Dormiibacter</taxon>
    </lineage>
</organism>
<dbReference type="SUPFAM" id="SSF52540">
    <property type="entry name" value="P-loop containing nucleoside triphosphate hydrolases"/>
    <property type="match status" value="1"/>
</dbReference>
<dbReference type="InterPro" id="IPR003593">
    <property type="entry name" value="AAA+_ATPase"/>
</dbReference>
<keyword evidence="6" id="KW-0408">Iron</keyword>
<dbReference type="PROSITE" id="PS50893">
    <property type="entry name" value="ABC_TRANSPORTER_2"/>
    <property type="match status" value="1"/>
</dbReference>
<keyword evidence="8" id="KW-0472">Membrane</keyword>
<dbReference type="InterPro" id="IPR013611">
    <property type="entry name" value="Transp-assoc_OB_typ2"/>
</dbReference>
<evidence type="ECO:0000313" key="11">
    <source>
        <dbReference type="Proteomes" id="UP000620075"/>
    </source>
</evidence>
<dbReference type="GO" id="GO:0005524">
    <property type="term" value="F:ATP binding"/>
    <property type="evidence" value="ECO:0007669"/>
    <property type="project" value="UniProtKB-KW"/>
</dbReference>
<evidence type="ECO:0000256" key="8">
    <source>
        <dbReference type="ARBA" id="ARBA00023136"/>
    </source>
</evidence>
<dbReference type="InterPro" id="IPR027417">
    <property type="entry name" value="P-loop_NTPase"/>
</dbReference>
<dbReference type="Gene3D" id="3.40.50.300">
    <property type="entry name" value="P-loop containing nucleotide triphosphate hydrolases"/>
    <property type="match status" value="1"/>
</dbReference>
<dbReference type="AlphaFoldDB" id="A0A934KES5"/>
<dbReference type="GO" id="GO:0015408">
    <property type="term" value="F:ABC-type ferric iron transporter activity"/>
    <property type="evidence" value="ECO:0007669"/>
    <property type="project" value="InterPro"/>
</dbReference>
<evidence type="ECO:0000313" key="10">
    <source>
        <dbReference type="EMBL" id="MBJ7602026.1"/>
    </source>
</evidence>
<evidence type="ECO:0000256" key="1">
    <source>
        <dbReference type="ARBA" id="ARBA00022448"/>
    </source>
</evidence>
<evidence type="ECO:0000256" key="7">
    <source>
        <dbReference type="ARBA" id="ARBA00023065"/>
    </source>
</evidence>
<evidence type="ECO:0000259" key="9">
    <source>
        <dbReference type="PROSITE" id="PS50893"/>
    </source>
</evidence>
<dbReference type="SMART" id="SM00382">
    <property type="entry name" value="AAA"/>
    <property type="match status" value="1"/>
</dbReference>
<dbReference type="InterPro" id="IPR008995">
    <property type="entry name" value="Mo/tungstate-bd_C_term_dom"/>
</dbReference>
<dbReference type="InterPro" id="IPR017871">
    <property type="entry name" value="ABC_transporter-like_CS"/>
</dbReference>
<evidence type="ECO:0000256" key="3">
    <source>
        <dbReference type="ARBA" id="ARBA00022496"/>
    </source>
</evidence>
<proteinExistence type="predicted"/>
<keyword evidence="2" id="KW-1003">Cell membrane</keyword>
<comment type="caution">
    <text evidence="10">The sequence shown here is derived from an EMBL/GenBank/DDBJ whole genome shotgun (WGS) entry which is preliminary data.</text>
</comment>
<dbReference type="InterPro" id="IPR050093">
    <property type="entry name" value="ABC_SmlMolc_Importer"/>
</dbReference>
<dbReference type="GO" id="GO:0016887">
    <property type="term" value="F:ATP hydrolysis activity"/>
    <property type="evidence" value="ECO:0007669"/>
    <property type="project" value="InterPro"/>
</dbReference>
<dbReference type="InterPro" id="IPR003439">
    <property type="entry name" value="ABC_transporter-like_ATP-bd"/>
</dbReference>
<dbReference type="GO" id="GO:0043190">
    <property type="term" value="C:ATP-binding cassette (ABC) transporter complex"/>
    <property type="evidence" value="ECO:0007669"/>
    <property type="project" value="InterPro"/>
</dbReference>
<dbReference type="SUPFAM" id="SSF50331">
    <property type="entry name" value="MOP-like"/>
    <property type="match status" value="1"/>
</dbReference>
<dbReference type="Pfam" id="PF00005">
    <property type="entry name" value="ABC_tran"/>
    <property type="match status" value="1"/>
</dbReference>
<dbReference type="InterPro" id="IPR015853">
    <property type="entry name" value="ABC_transpr_FbpC"/>
</dbReference>
<dbReference type="PROSITE" id="PS00211">
    <property type="entry name" value="ABC_TRANSPORTER_1"/>
    <property type="match status" value="1"/>
</dbReference>
<evidence type="ECO:0000256" key="5">
    <source>
        <dbReference type="ARBA" id="ARBA00022840"/>
    </source>
</evidence>
<protein>
    <submittedName>
        <fullName evidence="10">ABC transporter ATP-binding protein</fullName>
    </submittedName>
</protein>
<dbReference type="CDD" id="cd03259">
    <property type="entry name" value="ABC_Carb_Solutes_like"/>
    <property type="match status" value="1"/>
</dbReference>
<feature type="domain" description="ABC transporter" evidence="9">
    <location>
        <begin position="4"/>
        <end position="238"/>
    </location>
</feature>
<evidence type="ECO:0000256" key="4">
    <source>
        <dbReference type="ARBA" id="ARBA00022741"/>
    </source>
</evidence>
<keyword evidence="3" id="KW-0410">Iron transport</keyword>
<evidence type="ECO:0000256" key="6">
    <source>
        <dbReference type="ARBA" id="ARBA00023004"/>
    </source>
</evidence>
<keyword evidence="5 10" id="KW-0067">ATP-binding</keyword>
<sequence>MSALQCLALTVERGSTEVLRGIDLELAPGEVVGLLGVSGSGKSTLLGTIAGFVRPKAGEVWLQGRMVSSPRRSVAPERRALGVVFQGTALWPHMTAGETVAYPLRRQGVDRSRARAAALELLDKLGVGALSERRPAELSGGEQQRVAVARAFARGAAVHLLDEPTAHLDAAHRRRLLDVLAEIRAASGAAVLHATHDVEEAMSMADRLAVLRAGRIIQAGPPAEVYAQPTDVEVARLTGPASVLIAEVEAVGQGCAEVAIGSRRVPVAVGGAFTGRRAHLLVRPEWAQLGGQLPGTVRRAWYRGAHTDYRLATEGGEVEVRQPGPPVARAGENVTWRLDRAWPLPNGAD</sequence>